<dbReference type="InterPro" id="IPR001173">
    <property type="entry name" value="Glyco_trans_2-like"/>
</dbReference>
<evidence type="ECO:0000256" key="3">
    <source>
        <dbReference type="ARBA" id="ARBA00022679"/>
    </source>
</evidence>
<sequence>MVKKYFDSISIWSKLNFELQQTLLINSSSTIFLYQNLLNYFLTQKININLESYNLIIEILKYIWEREPYNGEVASYLWELNKQVQIIPQSHLKLIKQISTLYQEPQNKDIFLNIWLSKNISKIKSFLKKNISQEDNLFWRTYALKLGFYELDQEIIEYILSLPWPHELSIILESIRAHYLYLFRQDKTSASKLYTKLIKKNFYSYYFLLAKLEKLTSYPDNQEKVLYYLKKGLVHYRWQISYWLMLYDILKGLDIEKNYLPGQTGILLYTFNKSNDLDNTLRSLTKAKLKNCKIFLLLNGCTDSSKSIALKYKKIWNDKLKIIELPVNIGAPAARNWLMHDKDVKKMDWVIYLDDDALIPSDFLKIFGTAVKQYPEAGVWGCKVVEGDNPFMIQHADLHLLSPQQINTQHRILNISSTISTELESNYDYIRPCCTVTGCCHLFSRKQLEKIGDFDLRFSPSQFDDVDHDLRICLQGKQVIYTGHLKVKHMCRSGKESNIYTPQIANSQANLYKLENKYSIQELNLIRRQNKYNLEKDFFQKYNLVKSFVS</sequence>
<evidence type="ECO:0000256" key="2">
    <source>
        <dbReference type="ARBA" id="ARBA00022676"/>
    </source>
</evidence>
<evidence type="ECO:0000259" key="4">
    <source>
        <dbReference type="Pfam" id="PF00535"/>
    </source>
</evidence>
<evidence type="ECO:0000256" key="1">
    <source>
        <dbReference type="ARBA" id="ARBA00006739"/>
    </source>
</evidence>
<dbReference type="InterPro" id="IPR029044">
    <property type="entry name" value="Nucleotide-diphossugar_trans"/>
</dbReference>
<comment type="similarity">
    <text evidence="1">Belongs to the glycosyltransferase 2 family.</text>
</comment>
<dbReference type="STRING" id="206665.SAMN04488516_102147"/>
<protein>
    <recommendedName>
        <fullName evidence="4">Glycosyltransferase 2-like domain-containing protein</fullName>
    </recommendedName>
</protein>
<dbReference type="SUPFAM" id="SSF53448">
    <property type="entry name" value="Nucleotide-diphospho-sugar transferases"/>
    <property type="match status" value="1"/>
</dbReference>
<dbReference type="GO" id="GO:0016757">
    <property type="term" value="F:glycosyltransferase activity"/>
    <property type="evidence" value="ECO:0007669"/>
    <property type="project" value="UniProtKB-KW"/>
</dbReference>
<dbReference type="EMBL" id="FNIN01000002">
    <property type="protein sequence ID" value="SDN44146.1"/>
    <property type="molecule type" value="Genomic_DNA"/>
</dbReference>
<evidence type="ECO:0000313" key="6">
    <source>
        <dbReference type="Proteomes" id="UP000199602"/>
    </source>
</evidence>
<dbReference type="OrthoDB" id="5443808at2"/>
<feature type="domain" description="Glycosyltransferase 2-like" evidence="4">
    <location>
        <begin position="268"/>
        <end position="451"/>
    </location>
</feature>
<proteinExistence type="inferred from homology"/>
<name>A0A1H0BEV9_9BACT</name>
<dbReference type="AlphaFoldDB" id="A0A1H0BEV9"/>
<accession>A0A1H0BEV9</accession>
<keyword evidence="3" id="KW-0808">Transferase</keyword>
<dbReference type="Pfam" id="PF00535">
    <property type="entry name" value="Glycos_transf_2"/>
    <property type="match status" value="1"/>
</dbReference>
<evidence type="ECO:0000313" key="5">
    <source>
        <dbReference type="EMBL" id="SDN44146.1"/>
    </source>
</evidence>
<reference evidence="5 6" key="1">
    <citation type="submission" date="2016-10" db="EMBL/GenBank/DDBJ databases">
        <authorList>
            <person name="de Groot N.N."/>
        </authorList>
    </citation>
    <scope>NUCLEOTIDE SEQUENCE [LARGE SCALE GENOMIC DNA]</scope>
    <source>
        <strain evidence="5 6">DSM 15269</strain>
    </source>
</reference>
<dbReference type="PANTHER" id="PTHR43179:SF12">
    <property type="entry name" value="GALACTOFURANOSYLTRANSFERASE GLFT2"/>
    <property type="match status" value="1"/>
</dbReference>
<organism evidence="5 6">
    <name type="scientific">Desulfonauticus submarinus</name>
    <dbReference type="NCBI Taxonomy" id="206665"/>
    <lineage>
        <taxon>Bacteria</taxon>
        <taxon>Pseudomonadati</taxon>
        <taxon>Thermodesulfobacteriota</taxon>
        <taxon>Desulfovibrionia</taxon>
        <taxon>Desulfovibrionales</taxon>
        <taxon>Desulfonauticaceae</taxon>
        <taxon>Desulfonauticus</taxon>
    </lineage>
</organism>
<gene>
    <name evidence="5" type="ORF">SAMN04488516_102147</name>
</gene>
<keyword evidence="2" id="KW-0328">Glycosyltransferase</keyword>
<dbReference type="PANTHER" id="PTHR43179">
    <property type="entry name" value="RHAMNOSYLTRANSFERASE WBBL"/>
    <property type="match status" value="1"/>
</dbReference>
<dbReference type="Proteomes" id="UP000199602">
    <property type="component" value="Unassembled WGS sequence"/>
</dbReference>
<dbReference type="Gene3D" id="3.90.550.10">
    <property type="entry name" value="Spore Coat Polysaccharide Biosynthesis Protein SpsA, Chain A"/>
    <property type="match status" value="1"/>
</dbReference>
<keyword evidence="6" id="KW-1185">Reference proteome</keyword>
<dbReference type="RefSeq" id="WP_092063271.1">
    <property type="nucleotide sequence ID" value="NZ_FNIN01000002.1"/>
</dbReference>